<name>A0A328CDR2_9DELT</name>
<evidence type="ECO:0000313" key="5">
    <source>
        <dbReference type="Proteomes" id="UP000249169"/>
    </source>
</evidence>
<comment type="caution">
    <text evidence="4">The sequence shown here is derived from an EMBL/GenBank/DDBJ whole genome shotgun (WGS) entry which is preliminary data.</text>
</comment>
<evidence type="ECO:0000313" key="4">
    <source>
        <dbReference type="EMBL" id="RAL25149.1"/>
    </source>
</evidence>
<dbReference type="AlphaFoldDB" id="A0A328CDR2"/>
<sequence>MKRYLASTLALSLSLGCSTSAPKPASEPVADLQEAPLSAGDSDPETMGWMQGFPPSSEKVIRGTDSDYFAFPKLRWTVCHFRELMPTVGVSRGSAQASDLPVELDASIDDVTFSPLGGGEVMTWEDALEATYTDGIIVLHHGRVVYERYDGCLTPEALHGAMSVTKSLTGLLAEILIAEGSLDETALVGDLIPELKDSAFGGATVRQVMDMTSALAFSEDYADPNADVWTYARAGSTMPVPEEVTGPRSYWEFLQKVEQDGVHGEAFGYKTVNSDALGWLIARASGMSVAEMLSDRVWSRIGAEREAYYTVDSIGTPFAGGGFNATLRDMARLGQVLLDEGRSGGEQIVPAAAVASLRQGGDREAFSAANYDLLEGWSYRSMWWVSHDDHGAYAARGVHGQTLWIDPRADMVIVRFASHPVAANAANDPISLPAYRALAEHLMAHDKTPLLGEEWIVEDIAGEGVIDNSRATLHFLPEGRLAGRATCNRMMGTYQSEESQLTLSPAGTTMMACPEALMNQERKLMALLPKVESYRIDETGALILMTADGTTIVARR</sequence>
<evidence type="ECO:0000259" key="3">
    <source>
        <dbReference type="Pfam" id="PF03724"/>
    </source>
</evidence>
<dbReference type="Pfam" id="PF03724">
    <property type="entry name" value="META"/>
    <property type="match status" value="1"/>
</dbReference>
<dbReference type="Gene3D" id="2.40.128.270">
    <property type="match status" value="1"/>
</dbReference>
<dbReference type="Gene3D" id="3.40.710.10">
    <property type="entry name" value="DD-peptidase/beta-lactamase superfamily"/>
    <property type="match status" value="1"/>
</dbReference>
<dbReference type="EMBL" id="QHKO01000001">
    <property type="protein sequence ID" value="RAL25149.1"/>
    <property type="molecule type" value="Genomic_DNA"/>
</dbReference>
<feature type="domain" description="Beta-lactamase-related" evidence="2">
    <location>
        <begin position="135"/>
        <end position="421"/>
    </location>
</feature>
<dbReference type="InterPro" id="IPR005184">
    <property type="entry name" value="DUF306_Meta_HslJ"/>
</dbReference>
<keyword evidence="5" id="KW-1185">Reference proteome</keyword>
<protein>
    <submittedName>
        <fullName evidence="4">6-aminohexanoate hydrolase</fullName>
    </submittedName>
</protein>
<proteinExistence type="predicted"/>
<keyword evidence="4" id="KW-0378">Hydrolase</keyword>
<accession>A0A328CDR2</accession>
<evidence type="ECO:0000256" key="1">
    <source>
        <dbReference type="SAM" id="MobiDB-lite"/>
    </source>
</evidence>
<organism evidence="4 5">
    <name type="scientific">Lujinxingia litoralis</name>
    <dbReference type="NCBI Taxonomy" id="2211119"/>
    <lineage>
        <taxon>Bacteria</taxon>
        <taxon>Deltaproteobacteria</taxon>
        <taxon>Bradymonadales</taxon>
        <taxon>Lujinxingiaceae</taxon>
        <taxon>Lujinxingia</taxon>
    </lineage>
</organism>
<dbReference type="SUPFAM" id="SSF56601">
    <property type="entry name" value="beta-lactamase/transpeptidase-like"/>
    <property type="match status" value="1"/>
</dbReference>
<dbReference type="InterPro" id="IPR050789">
    <property type="entry name" value="Diverse_Enzym_Activities"/>
</dbReference>
<dbReference type="PANTHER" id="PTHR43283:SF7">
    <property type="entry name" value="BETA-LACTAMASE-RELATED DOMAIN-CONTAINING PROTEIN"/>
    <property type="match status" value="1"/>
</dbReference>
<feature type="region of interest" description="Disordered" evidence="1">
    <location>
        <begin position="19"/>
        <end position="55"/>
    </location>
</feature>
<dbReference type="InterPro" id="IPR038670">
    <property type="entry name" value="HslJ-like_sf"/>
</dbReference>
<evidence type="ECO:0000259" key="2">
    <source>
        <dbReference type="Pfam" id="PF00144"/>
    </source>
</evidence>
<dbReference type="Pfam" id="PF00144">
    <property type="entry name" value="Beta-lactamase"/>
    <property type="match status" value="1"/>
</dbReference>
<feature type="domain" description="DUF306" evidence="3">
    <location>
        <begin position="449"/>
        <end position="553"/>
    </location>
</feature>
<dbReference type="OrthoDB" id="9814204at2"/>
<dbReference type="PROSITE" id="PS51257">
    <property type="entry name" value="PROKAR_LIPOPROTEIN"/>
    <property type="match status" value="1"/>
</dbReference>
<dbReference type="PANTHER" id="PTHR43283">
    <property type="entry name" value="BETA-LACTAMASE-RELATED"/>
    <property type="match status" value="1"/>
</dbReference>
<dbReference type="InterPro" id="IPR012338">
    <property type="entry name" value="Beta-lactam/transpept-like"/>
</dbReference>
<dbReference type="GO" id="GO:0016787">
    <property type="term" value="F:hydrolase activity"/>
    <property type="evidence" value="ECO:0007669"/>
    <property type="project" value="UniProtKB-KW"/>
</dbReference>
<dbReference type="InterPro" id="IPR001466">
    <property type="entry name" value="Beta-lactam-related"/>
</dbReference>
<reference evidence="4 5" key="1">
    <citation type="submission" date="2018-05" db="EMBL/GenBank/DDBJ databases">
        <title>Lujinxingia marina gen. nov. sp. nov., a new facultative anaerobic member of the class Deltaproteobacteria, and proposal of Lujinxingaceae fam. nov.</title>
        <authorList>
            <person name="Li C.-M."/>
        </authorList>
    </citation>
    <scope>NUCLEOTIDE SEQUENCE [LARGE SCALE GENOMIC DNA]</scope>
    <source>
        <strain evidence="4 5">B210</strain>
    </source>
</reference>
<gene>
    <name evidence="4" type="ORF">DL240_02755</name>
</gene>
<dbReference type="Proteomes" id="UP000249169">
    <property type="component" value="Unassembled WGS sequence"/>
</dbReference>